<dbReference type="Proteomes" id="UP000231901">
    <property type="component" value="Chromosome"/>
</dbReference>
<dbReference type="InterPro" id="IPR027417">
    <property type="entry name" value="P-loop_NTPase"/>
</dbReference>
<dbReference type="CDD" id="cd03255">
    <property type="entry name" value="ABC_MJ0796_LolCDE_FtsE"/>
    <property type="match status" value="1"/>
</dbReference>
<dbReference type="SMART" id="SM00382">
    <property type="entry name" value="AAA"/>
    <property type="match status" value="1"/>
</dbReference>
<dbReference type="InterPro" id="IPR003439">
    <property type="entry name" value="ABC_transporter-like_ATP-bd"/>
</dbReference>
<dbReference type="PROSITE" id="PS00211">
    <property type="entry name" value="ABC_TRANSPORTER_1"/>
    <property type="match status" value="1"/>
</dbReference>
<dbReference type="EMBL" id="CP025003">
    <property type="protein sequence ID" value="ATZ93861.1"/>
    <property type="molecule type" value="Genomic_DNA"/>
</dbReference>
<evidence type="ECO:0000256" key="1">
    <source>
        <dbReference type="ARBA" id="ARBA00022448"/>
    </source>
</evidence>
<dbReference type="Gene3D" id="3.40.50.300">
    <property type="entry name" value="P-loop containing nucleotide triphosphate hydrolases"/>
    <property type="match status" value="1"/>
</dbReference>
<evidence type="ECO:0000256" key="2">
    <source>
        <dbReference type="ARBA" id="ARBA00022741"/>
    </source>
</evidence>
<dbReference type="FunFam" id="3.40.50.300:FF:000032">
    <property type="entry name" value="Export ABC transporter ATP-binding protein"/>
    <property type="match status" value="1"/>
</dbReference>
<protein>
    <submittedName>
        <fullName evidence="5">ABC transporter ATP-binding protein</fullName>
    </submittedName>
</protein>
<evidence type="ECO:0000313" key="6">
    <source>
        <dbReference type="Proteomes" id="UP000231901"/>
    </source>
</evidence>
<name>A0A2K8QK52_9GAMM</name>
<dbReference type="RefSeq" id="WP_100849223.1">
    <property type="nucleotide sequence ID" value="NZ_BMJF01000008.1"/>
</dbReference>
<dbReference type="GO" id="GO:0005524">
    <property type="term" value="F:ATP binding"/>
    <property type="evidence" value="ECO:0007669"/>
    <property type="project" value="UniProtKB-KW"/>
</dbReference>
<dbReference type="PROSITE" id="PS50893">
    <property type="entry name" value="ABC_TRANSPORTER_2"/>
    <property type="match status" value="1"/>
</dbReference>
<dbReference type="GO" id="GO:0005886">
    <property type="term" value="C:plasma membrane"/>
    <property type="evidence" value="ECO:0007669"/>
    <property type="project" value="TreeGrafter"/>
</dbReference>
<dbReference type="InterPro" id="IPR017911">
    <property type="entry name" value="MacB-like_ATP-bd"/>
</dbReference>
<dbReference type="InterPro" id="IPR015854">
    <property type="entry name" value="ABC_transpr_LolD-like"/>
</dbReference>
<dbReference type="GO" id="GO:1902495">
    <property type="term" value="C:transmembrane transporter complex"/>
    <property type="evidence" value="ECO:0007669"/>
    <property type="project" value="UniProtKB-ARBA"/>
</dbReference>
<reference evidence="6" key="1">
    <citation type="journal article" date="2018" name="Genome Announc.">
        <title>Complete genome sequence of a Dickeya fangzhongdai type strain causing bleeding canker of pear tree trunks.</title>
        <authorList>
            <person name="Zhao Y."/>
            <person name="Tian Y."/>
            <person name="Li X."/>
            <person name="Hu B."/>
        </authorList>
    </citation>
    <scope>NUCLEOTIDE SEQUENCE [LARGE SCALE GENOMIC DNA]</scope>
    <source>
        <strain evidence="6">DSM 101947</strain>
    </source>
</reference>
<evidence type="ECO:0000256" key="4">
    <source>
        <dbReference type="ARBA" id="ARBA00038388"/>
    </source>
</evidence>
<comment type="similarity">
    <text evidence="4">Belongs to the ABC transporter superfamily. Macrolide exporter (TC 3.A.1.122) family.</text>
</comment>
<dbReference type="Pfam" id="PF00005">
    <property type="entry name" value="ABC_tran"/>
    <property type="match status" value="1"/>
</dbReference>
<dbReference type="InterPro" id="IPR003593">
    <property type="entry name" value="AAA+_ATPase"/>
</dbReference>
<dbReference type="PANTHER" id="PTHR24220:SF376">
    <property type="entry name" value="ABC TRANSPORTER"/>
    <property type="match status" value="1"/>
</dbReference>
<keyword evidence="1" id="KW-0813">Transport</keyword>
<dbReference type="GO" id="GO:0016887">
    <property type="term" value="F:ATP hydrolysis activity"/>
    <property type="evidence" value="ECO:0007669"/>
    <property type="project" value="InterPro"/>
</dbReference>
<gene>
    <name evidence="5" type="ORF">CVE23_07680</name>
</gene>
<keyword evidence="3 5" id="KW-0067">ATP-binding</keyword>
<dbReference type="PANTHER" id="PTHR24220">
    <property type="entry name" value="IMPORT ATP-BINDING PROTEIN"/>
    <property type="match status" value="1"/>
</dbReference>
<dbReference type="AlphaFoldDB" id="A0A2K8QK52"/>
<keyword evidence="6" id="KW-1185">Reference proteome</keyword>
<dbReference type="GeneID" id="66564215"/>
<accession>A0A2K8QK52</accession>
<sequence length="239" mass="25899">MSTTITINARHVSHSFTTGKVVQPVVKEVDLQIAAGELTLIIGPSGSGKSTLLAILSGLLRPQSGQVFINGQDITQYHDRDLEKFRLHHCGFVFQGFNLFGALNALQNVMLPLTYGEQLSQQAAKERASTTLDAVGLSNRKTLYPAELSGGEKQRVAIARALVKHGQFLFADEPTSALDKHNGQIVIDTLRHIAHQQGSTVVAVSHDNRLIEHADRVITIEDGRITHDSGSSLHGVSLT</sequence>
<evidence type="ECO:0000313" key="5">
    <source>
        <dbReference type="EMBL" id="ATZ93861.1"/>
    </source>
</evidence>
<evidence type="ECO:0000256" key="3">
    <source>
        <dbReference type="ARBA" id="ARBA00022840"/>
    </source>
</evidence>
<dbReference type="InterPro" id="IPR017871">
    <property type="entry name" value="ABC_transporter-like_CS"/>
</dbReference>
<dbReference type="GO" id="GO:0022857">
    <property type="term" value="F:transmembrane transporter activity"/>
    <property type="evidence" value="ECO:0007669"/>
    <property type="project" value="TreeGrafter"/>
</dbReference>
<dbReference type="SUPFAM" id="SSF52540">
    <property type="entry name" value="P-loop containing nucleoside triphosphate hydrolases"/>
    <property type="match status" value="1"/>
</dbReference>
<dbReference type="KEGG" id="dfn:CVE23_07680"/>
<keyword evidence="2" id="KW-0547">Nucleotide-binding</keyword>
<organism evidence="5 6">
    <name type="scientific">Dickeya fangzhongdai</name>
    <dbReference type="NCBI Taxonomy" id="1778540"/>
    <lineage>
        <taxon>Bacteria</taxon>
        <taxon>Pseudomonadati</taxon>
        <taxon>Pseudomonadota</taxon>
        <taxon>Gammaproteobacteria</taxon>
        <taxon>Enterobacterales</taxon>
        <taxon>Pectobacteriaceae</taxon>
        <taxon>Dickeya</taxon>
    </lineage>
</organism>
<proteinExistence type="inferred from homology"/>